<evidence type="ECO:0000256" key="2">
    <source>
        <dbReference type="SAM" id="MobiDB-lite"/>
    </source>
</evidence>
<accession>A0A7X6DK07</accession>
<feature type="region of interest" description="Disordered" evidence="2">
    <location>
        <begin position="357"/>
        <end position="381"/>
    </location>
</feature>
<protein>
    <submittedName>
        <fullName evidence="3">CoA transferase</fullName>
    </submittedName>
</protein>
<dbReference type="PANTHER" id="PTHR48207">
    <property type="entry name" value="SUCCINATE--HYDROXYMETHYLGLUTARATE COA-TRANSFERASE"/>
    <property type="match status" value="1"/>
</dbReference>
<keyword evidence="1 3" id="KW-0808">Transferase</keyword>
<dbReference type="EMBL" id="VTOX01000011">
    <property type="protein sequence ID" value="NKE68593.1"/>
    <property type="molecule type" value="Genomic_DNA"/>
</dbReference>
<keyword evidence="4" id="KW-1185">Reference proteome</keyword>
<dbReference type="AlphaFoldDB" id="A0A7X6DK07"/>
<dbReference type="Pfam" id="PF02515">
    <property type="entry name" value="CoA_transf_3"/>
    <property type="match status" value="1"/>
</dbReference>
<dbReference type="PANTHER" id="PTHR48207:SF3">
    <property type="entry name" value="SUCCINATE--HYDROXYMETHYLGLUTARATE COA-TRANSFERASE"/>
    <property type="match status" value="1"/>
</dbReference>
<dbReference type="GO" id="GO:0008410">
    <property type="term" value="F:CoA-transferase activity"/>
    <property type="evidence" value="ECO:0007669"/>
    <property type="project" value="TreeGrafter"/>
</dbReference>
<evidence type="ECO:0000313" key="3">
    <source>
        <dbReference type="EMBL" id="NKE68593.1"/>
    </source>
</evidence>
<comment type="caution">
    <text evidence="3">The sequence shown here is derived from an EMBL/GenBank/DDBJ whole genome shotgun (WGS) entry which is preliminary data.</text>
</comment>
<dbReference type="InterPro" id="IPR044855">
    <property type="entry name" value="CoA-Trfase_III_dom3_sf"/>
</dbReference>
<dbReference type="Gene3D" id="3.40.50.10540">
    <property type="entry name" value="Crotonobetainyl-coa:carnitine coa-transferase, domain 1"/>
    <property type="match status" value="1"/>
</dbReference>
<dbReference type="Proteomes" id="UP000521868">
    <property type="component" value="Unassembled WGS sequence"/>
</dbReference>
<evidence type="ECO:0000313" key="4">
    <source>
        <dbReference type="Proteomes" id="UP000521868"/>
    </source>
</evidence>
<dbReference type="Gene3D" id="3.30.1540.10">
    <property type="entry name" value="formyl-coa transferase, domain 3"/>
    <property type="match status" value="1"/>
</dbReference>
<dbReference type="SUPFAM" id="SSF89796">
    <property type="entry name" value="CoA-transferase family III (CaiB/BaiF)"/>
    <property type="match status" value="1"/>
</dbReference>
<sequence length="381" mass="40338">MTKPPTPFADLVVVELGHSVSAPFAGQIFGDLGAQVIKIEKREGDDARKWGPPFWEGAAASFQTLNRSKRSVVCDLRSARDRDALLTLIVERADVVLQNLRPGQVEELGLDGATLLQRKPALVYCNMGAFGRAGPLKDRPGYDPLMQAFGGVMATTGEPGRPSVRVGPSIIDMGTGMWAVIGILAALRERAATGKGAVVDVSLYETSTSWVSLLASQYLASGESPGKQGSGANGIVPYKAYATRDGELVVAAGSEGLFRKLAAVVGHPEWIADPRFADNPARVRNQGELYAMLDAIMLTADTAHWAAQLETAGIPCSPVQSIAQMVAHEQTAALGLVQDVPGTAMRFLGLPLAIDGQRPRPSARPPALGEHTGILFGHSEN</sequence>
<dbReference type="InterPro" id="IPR023606">
    <property type="entry name" value="CoA-Trfase_III_dom_1_sf"/>
</dbReference>
<organism evidence="3 4">
    <name type="scientific">Ramlibacter lithotrophicus</name>
    <dbReference type="NCBI Taxonomy" id="2606681"/>
    <lineage>
        <taxon>Bacteria</taxon>
        <taxon>Pseudomonadati</taxon>
        <taxon>Pseudomonadota</taxon>
        <taxon>Betaproteobacteria</taxon>
        <taxon>Burkholderiales</taxon>
        <taxon>Comamonadaceae</taxon>
        <taxon>Ramlibacter</taxon>
    </lineage>
</organism>
<dbReference type="InterPro" id="IPR050483">
    <property type="entry name" value="CoA-transferase_III_domain"/>
</dbReference>
<evidence type="ECO:0000256" key="1">
    <source>
        <dbReference type="ARBA" id="ARBA00022679"/>
    </source>
</evidence>
<dbReference type="InterPro" id="IPR003673">
    <property type="entry name" value="CoA-Trfase_fam_III"/>
</dbReference>
<dbReference type="RefSeq" id="WP_168109720.1">
    <property type="nucleotide sequence ID" value="NZ_VTOX01000011.1"/>
</dbReference>
<proteinExistence type="predicted"/>
<reference evidence="3 4" key="1">
    <citation type="journal article" date="2020" name="Nature">
        <title>Bacterial chemolithoautotrophy via manganese oxidation.</title>
        <authorList>
            <person name="Yu H."/>
            <person name="Leadbetter J.R."/>
        </authorList>
    </citation>
    <scope>NUCLEOTIDE SEQUENCE [LARGE SCALE GENOMIC DNA]</scope>
    <source>
        <strain evidence="3 4">RBP-1</strain>
    </source>
</reference>
<name>A0A7X6DK07_9BURK</name>
<gene>
    <name evidence="3" type="ORF">RAMLITH_22490</name>
</gene>